<dbReference type="PANTHER" id="PTHR43685:SF11">
    <property type="entry name" value="GLYCOSYLTRANSFERASE TAGX-RELATED"/>
    <property type="match status" value="1"/>
</dbReference>
<dbReference type="InterPro" id="IPR001173">
    <property type="entry name" value="Glyco_trans_2-like"/>
</dbReference>
<organism evidence="3 4">
    <name type="scientific">Levilinea saccharolytica</name>
    <dbReference type="NCBI Taxonomy" id="229921"/>
    <lineage>
        <taxon>Bacteria</taxon>
        <taxon>Bacillati</taxon>
        <taxon>Chloroflexota</taxon>
        <taxon>Anaerolineae</taxon>
        <taxon>Anaerolineales</taxon>
        <taxon>Anaerolineaceae</taxon>
        <taxon>Levilinea</taxon>
    </lineage>
</organism>
<evidence type="ECO:0000313" key="4">
    <source>
        <dbReference type="Proteomes" id="UP000050501"/>
    </source>
</evidence>
<keyword evidence="3" id="KW-0808">Transferase</keyword>
<evidence type="ECO:0000259" key="2">
    <source>
        <dbReference type="Pfam" id="PF00535"/>
    </source>
</evidence>
<dbReference type="InterPro" id="IPR029044">
    <property type="entry name" value="Nucleotide-diphossugar_trans"/>
</dbReference>
<dbReference type="PANTHER" id="PTHR43685">
    <property type="entry name" value="GLYCOSYLTRANSFERASE"/>
    <property type="match status" value="1"/>
</dbReference>
<dbReference type="EMBL" id="LGCM01000010">
    <property type="protein sequence ID" value="KPL90700.1"/>
    <property type="molecule type" value="Genomic_DNA"/>
</dbReference>
<dbReference type="Proteomes" id="UP000050501">
    <property type="component" value="Unassembled WGS sequence"/>
</dbReference>
<sequence>MPTVSVIIPCYNEEATIRLLLEALLQQTFPQAEMEVILADGLSTDQTRAIVNAFASEYPEMHLRVVDNPRRNIPAALNCALAAAQGEVIVRLDAHSRPAPDYVERSVTAVRAGIGQNVGGVWEIAPGGPSWTARAIAAAAAHKLGVGDARYRYTTQAGAVDTVPFGAFYRAYAEEIGRFDETLLTNEDYEFNTRIRLRGGVVWLDPQIRSVYFARATLGGLARQYWRYGYWKYRMLRRYPKTLRWRQALPPLFVLSVLVLSVLSLFWALARWMLLLEVGIYLLALLAGAVPTAVRKRDFKMLLGVPLAIATMHFAWGGGFLASVVRGQREA</sequence>
<dbReference type="GO" id="GO:0016740">
    <property type="term" value="F:transferase activity"/>
    <property type="evidence" value="ECO:0007669"/>
    <property type="project" value="UniProtKB-KW"/>
</dbReference>
<reference evidence="3 4" key="1">
    <citation type="submission" date="2015-07" db="EMBL/GenBank/DDBJ databases">
        <title>Genome sequence of Levilinea saccharolytica DSM 16555.</title>
        <authorList>
            <person name="Hemp J."/>
            <person name="Ward L.M."/>
            <person name="Pace L.A."/>
            <person name="Fischer W.W."/>
        </authorList>
    </citation>
    <scope>NUCLEOTIDE SEQUENCE [LARGE SCALE GENOMIC DNA]</scope>
    <source>
        <strain evidence="3 4">KIBI-1</strain>
    </source>
</reference>
<feature type="domain" description="Glycosyltransferase 2-like" evidence="2">
    <location>
        <begin position="5"/>
        <end position="172"/>
    </location>
</feature>
<dbReference type="SUPFAM" id="SSF53448">
    <property type="entry name" value="Nucleotide-diphospho-sugar transferases"/>
    <property type="match status" value="1"/>
</dbReference>
<dbReference type="Gene3D" id="3.90.550.10">
    <property type="entry name" value="Spore Coat Polysaccharide Biosynthesis Protein SpsA, Chain A"/>
    <property type="match status" value="1"/>
</dbReference>
<keyword evidence="1" id="KW-1133">Transmembrane helix</keyword>
<comment type="caution">
    <text evidence="3">The sequence shown here is derived from an EMBL/GenBank/DDBJ whole genome shotgun (WGS) entry which is preliminary data.</text>
</comment>
<feature type="transmembrane region" description="Helical" evidence="1">
    <location>
        <begin position="274"/>
        <end position="294"/>
    </location>
</feature>
<dbReference type="CDD" id="cd02525">
    <property type="entry name" value="Succinoglycan_BP_ExoA"/>
    <property type="match status" value="1"/>
</dbReference>
<protein>
    <submittedName>
        <fullName evidence="3">Glycosyl transferase</fullName>
    </submittedName>
</protein>
<dbReference type="InterPro" id="IPR050834">
    <property type="entry name" value="Glycosyltransf_2"/>
</dbReference>
<feature type="transmembrane region" description="Helical" evidence="1">
    <location>
        <begin position="248"/>
        <end position="268"/>
    </location>
</feature>
<keyword evidence="1" id="KW-0812">Transmembrane</keyword>
<proteinExistence type="predicted"/>
<dbReference type="AlphaFoldDB" id="A0A0P6Z152"/>
<evidence type="ECO:0000313" key="3">
    <source>
        <dbReference type="EMBL" id="KPL90700.1"/>
    </source>
</evidence>
<name>A0A0P6Z152_9CHLR</name>
<accession>A0A0P6Z152</accession>
<evidence type="ECO:0000256" key="1">
    <source>
        <dbReference type="SAM" id="Phobius"/>
    </source>
</evidence>
<dbReference type="OrthoDB" id="9766971at2"/>
<dbReference type="RefSeq" id="WP_062418706.1">
    <property type="nucleotide sequence ID" value="NZ_DF967974.1"/>
</dbReference>
<dbReference type="Pfam" id="PF00535">
    <property type="entry name" value="Glycos_transf_2"/>
    <property type="match status" value="1"/>
</dbReference>
<dbReference type="STRING" id="229921.ADN01_02360"/>
<feature type="transmembrane region" description="Helical" evidence="1">
    <location>
        <begin position="301"/>
        <end position="325"/>
    </location>
</feature>
<gene>
    <name evidence="3" type="ORF">ADN01_02360</name>
</gene>
<keyword evidence="1" id="KW-0472">Membrane</keyword>
<keyword evidence="4" id="KW-1185">Reference proteome</keyword>